<evidence type="ECO:0000313" key="3">
    <source>
        <dbReference type="Proteomes" id="UP000188268"/>
    </source>
</evidence>
<name>A0A1R3HMT1_COCAP</name>
<feature type="region of interest" description="Disordered" evidence="1">
    <location>
        <begin position="1"/>
        <end position="40"/>
    </location>
</feature>
<comment type="caution">
    <text evidence="2">The sequence shown here is derived from an EMBL/GenBank/DDBJ whole genome shotgun (WGS) entry which is preliminary data.</text>
</comment>
<evidence type="ECO:0000313" key="2">
    <source>
        <dbReference type="EMBL" id="OMO71624.1"/>
    </source>
</evidence>
<organism evidence="2 3">
    <name type="scientific">Corchorus capsularis</name>
    <name type="common">Jute</name>
    <dbReference type="NCBI Taxonomy" id="210143"/>
    <lineage>
        <taxon>Eukaryota</taxon>
        <taxon>Viridiplantae</taxon>
        <taxon>Streptophyta</taxon>
        <taxon>Embryophyta</taxon>
        <taxon>Tracheophyta</taxon>
        <taxon>Spermatophyta</taxon>
        <taxon>Magnoliopsida</taxon>
        <taxon>eudicotyledons</taxon>
        <taxon>Gunneridae</taxon>
        <taxon>Pentapetalae</taxon>
        <taxon>rosids</taxon>
        <taxon>malvids</taxon>
        <taxon>Malvales</taxon>
        <taxon>Malvaceae</taxon>
        <taxon>Grewioideae</taxon>
        <taxon>Apeibeae</taxon>
        <taxon>Corchorus</taxon>
    </lineage>
</organism>
<accession>A0A1R3HMT1</accession>
<dbReference type="AlphaFoldDB" id="A0A1R3HMT1"/>
<proteinExistence type="predicted"/>
<sequence length="57" mass="6613">MEIELKDMKMRQSRKNKAIKVQQNAAAGEPENLKSNKEQRRSAKGLWRLLMVLGCKK</sequence>
<dbReference type="Gramene" id="OMO71624">
    <property type="protein sequence ID" value="OMO71624"/>
    <property type="gene ID" value="CCACVL1_18118"/>
</dbReference>
<reference evidence="2 3" key="1">
    <citation type="submission" date="2013-09" db="EMBL/GenBank/DDBJ databases">
        <title>Corchorus capsularis genome sequencing.</title>
        <authorList>
            <person name="Alam M."/>
            <person name="Haque M.S."/>
            <person name="Islam M.S."/>
            <person name="Emdad E.M."/>
            <person name="Islam M.M."/>
            <person name="Ahmed B."/>
            <person name="Halim A."/>
            <person name="Hossen Q.M.M."/>
            <person name="Hossain M.Z."/>
            <person name="Ahmed R."/>
            <person name="Khan M.M."/>
            <person name="Islam R."/>
            <person name="Rashid M.M."/>
            <person name="Khan S.A."/>
            <person name="Rahman M.S."/>
            <person name="Alam M."/>
        </authorList>
    </citation>
    <scope>NUCLEOTIDE SEQUENCE [LARGE SCALE GENOMIC DNA]</scope>
    <source>
        <strain evidence="3">cv. CVL-1</strain>
        <tissue evidence="2">Whole seedling</tissue>
    </source>
</reference>
<feature type="compositionally biased region" description="Basic and acidic residues" evidence="1">
    <location>
        <begin position="31"/>
        <end position="40"/>
    </location>
</feature>
<gene>
    <name evidence="2" type="ORF">CCACVL1_18118</name>
</gene>
<dbReference type="OrthoDB" id="1576948at2759"/>
<dbReference type="Proteomes" id="UP000188268">
    <property type="component" value="Unassembled WGS sequence"/>
</dbReference>
<protein>
    <submittedName>
        <fullName evidence="2">Uncharacterized protein</fullName>
    </submittedName>
</protein>
<evidence type="ECO:0000256" key="1">
    <source>
        <dbReference type="SAM" id="MobiDB-lite"/>
    </source>
</evidence>
<dbReference type="EMBL" id="AWWV01011567">
    <property type="protein sequence ID" value="OMO71624.1"/>
    <property type="molecule type" value="Genomic_DNA"/>
</dbReference>
<keyword evidence="3" id="KW-1185">Reference proteome</keyword>
<feature type="compositionally biased region" description="Basic and acidic residues" evidence="1">
    <location>
        <begin position="1"/>
        <end position="10"/>
    </location>
</feature>